<evidence type="ECO:0000259" key="1">
    <source>
        <dbReference type="PROSITE" id="PS50943"/>
    </source>
</evidence>
<sequence length="85" mass="9725">MPKTAVDKTSIAQALNELRIKSKLSQEKLAQQIGISDRYVRNIESGKSMPSFDIVRRWFFATKATKRDIFSIIQMAPKTELHDEA</sequence>
<dbReference type="RefSeq" id="WP_095499286.1">
    <property type="nucleotide sequence ID" value="NZ_BSPO01000003.1"/>
</dbReference>
<reference evidence="2 3" key="1">
    <citation type="journal article" date="2014" name="Int. J. Syst. Evol. Microbiol.">
        <title>Complete genome sequence of Corynebacterium casei LMG S-19264T (=DSM 44701T), isolated from a smear-ripened cheese.</title>
        <authorList>
            <consortium name="US DOE Joint Genome Institute (JGI-PGF)"/>
            <person name="Walter F."/>
            <person name="Albersmeier A."/>
            <person name="Kalinowski J."/>
            <person name="Ruckert C."/>
        </authorList>
    </citation>
    <scope>NUCLEOTIDE SEQUENCE [LARGE SCALE GENOMIC DNA]</scope>
    <source>
        <strain evidence="2 3">NBRC 112785</strain>
    </source>
</reference>
<dbReference type="PROSITE" id="PS50943">
    <property type="entry name" value="HTH_CROC1"/>
    <property type="match status" value="1"/>
</dbReference>
<feature type="domain" description="HTH cro/C1-type" evidence="1">
    <location>
        <begin position="15"/>
        <end position="57"/>
    </location>
</feature>
<organism evidence="2 3">
    <name type="scientific">Paraferrimonas haliotis</name>
    <dbReference type="NCBI Taxonomy" id="2013866"/>
    <lineage>
        <taxon>Bacteria</taxon>
        <taxon>Pseudomonadati</taxon>
        <taxon>Pseudomonadota</taxon>
        <taxon>Gammaproteobacteria</taxon>
        <taxon>Alteromonadales</taxon>
        <taxon>Ferrimonadaceae</taxon>
        <taxon>Paraferrimonas</taxon>
    </lineage>
</organism>
<dbReference type="InterPro" id="IPR001387">
    <property type="entry name" value="Cro/C1-type_HTH"/>
</dbReference>
<dbReference type="Proteomes" id="UP001157439">
    <property type="component" value="Unassembled WGS sequence"/>
</dbReference>
<dbReference type="Gene3D" id="1.10.260.40">
    <property type="entry name" value="lambda repressor-like DNA-binding domains"/>
    <property type="match status" value="1"/>
</dbReference>
<accession>A0AA37TS96</accession>
<dbReference type="SMART" id="SM00530">
    <property type="entry name" value="HTH_XRE"/>
    <property type="match status" value="1"/>
</dbReference>
<dbReference type="SUPFAM" id="SSF47413">
    <property type="entry name" value="lambda repressor-like DNA-binding domains"/>
    <property type="match status" value="1"/>
</dbReference>
<evidence type="ECO:0000313" key="3">
    <source>
        <dbReference type="Proteomes" id="UP001157439"/>
    </source>
</evidence>
<comment type="caution">
    <text evidence="2">The sequence shown here is derived from an EMBL/GenBank/DDBJ whole genome shotgun (WGS) entry which is preliminary data.</text>
</comment>
<dbReference type="GO" id="GO:0003677">
    <property type="term" value="F:DNA binding"/>
    <property type="evidence" value="ECO:0007669"/>
    <property type="project" value="InterPro"/>
</dbReference>
<dbReference type="InterPro" id="IPR010982">
    <property type="entry name" value="Lambda_DNA-bd_dom_sf"/>
</dbReference>
<keyword evidence="3" id="KW-1185">Reference proteome</keyword>
<dbReference type="EMBL" id="BSPO01000003">
    <property type="protein sequence ID" value="GLS84480.1"/>
    <property type="molecule type" value="Genomic_DNA"/>
</dbReference>
<gene>
    <name evidence="2" type="ORF">GCM10007894_24570</name>
</gene>
<proteinExistence type="predicted"/>
<dbReference type="CDD" id="cd00093">
    <property type="entry name" value="HTH_XRE"/>
    <property type="match status" value="1"/>
</dbReference>
<dbReference type="Pfam" id="PF01381">
    <property type="entry name" value="HTH_3"/>
    <property type="match status" value="1"/>
</dbReference>
<name>A0AA37TS96_9GAMM</name>
<evidence type="ECO:0000313" key="2">
    <source>
        <dbReference type="EMBL" id="GLS84480.1"/>
    </source>
</evidence>
<protein>
    <recommendedName>
        <fullName evidence="1">HTH cro/C1-type domain-containing protein</fullName>
    </recommendedName>
</protein>
<dbReference type="AlphaFoldDB" id="A0AA37TS96"/>